<feature type="transmembrane region" description="Helical" evidence="5">
    <location>
        <begin position="121"/>
        <end position="142"/>
    </location>
</feature>
<feature type="transmembrane region" description="Helical" evidence="5">
    <location>
        <begin position="94"/>
        <end position="114"/>
    </location>
</feature>
<accession>A0A344TL35</accession>
<name>A0A344TL35_9BACT</name>
<keyword evidence="4 5" id="KW-0472">Membrane</keyword>
<proteinExistence type="predicted"/>
<dbReference type="KEGG" id="run:DR864_17185"/>
<feature type="transmembrane region" description="Helical" evidence="5">
    <location>
        <begin position="217"/>
        <end position="238"/>
    </location>
</feature>
<dbReference type="PANTHER" id="PTHR10361:SF28">
    <property type="entry name" value="P3 PROTEIN-RELATED"/>
    <property type="match status" value="1"/>
</dbReference>
<evidence type="ECO:0000256" key="5">
    <source>
        <dbReference type="SAM" id="Phobius"/>
    </source>
</evidence>
<dbReference type="OrthoDB" id="9806785at2"/>
<evidence type="ECO:0000313" key="7">
    <source>
        <dbReference type="Proteomes" id="UP000251993"/>
    </source>
</evidence>
<evidence type="ECO:0000256" key="1">
    <source>
        <dbReference type="ARBA" id="ARBA00004141"/>
    </source>
</evidence>
<feature type="transmembrane region" description="Helical" evidence="5">
    <location>
        <begin position="30"/>
        <end position="47"/>
    </location>
</feature>
<keyword evidence="7" id="KW-1185">Reference proteome</keyword>
<dbReference type="Proteomes" id="UP000251993">
    <property type="component" value="Chromosome"/>
</dbReference>
<evidence type="ECO:0000256" key="4">
    <source>
        <dbReference type="ARBA" id="ARBA00023136"/>
    </source>
</evidence>
<dbReference type="InterPro" id="IPR004710">
    <property type="entry name" value="Bilac:Na_transpt"/>
</dbReference>
<feature type="transmembrane region" description="Helical" evidence="5">
    <location>
        <begin position="67"/>
        <end position="88"/>
    </location>
</feature>
<feature type="transmembrane region" description="Helical" evidence="5">
    <location>
        <begin position="192"/>
        <end position="211"/>
    </location>
</feature>
<evidence type="ECO:0000256" key="2">
    <source>
        <dbReference type="ARBA" id="ARBA00022692"/>
    </source>
</evidence>
<organism evidence="6 7">
    <name type="scientific">Runella rosea</name>
    <dbReference type="NCBI Taxonomy" id="2259595"/>
    <lineage>
        <taxon>Bacteria</taxon>
        <taxon>Pseudomonadati</taxon>
        <taxon>Bacteroidota</taxon>
        <taxon>Cytophagia</taxon>
        <taxon>Cytophagales</taxon>
        <taxon>Spirosomataceae</taxon>
        <taxon>Runella</taxon>
    </lineage>
</organism>
<dbReference type="RefSeq" id="WP_114068138.1">
    <property type="nucleotide sequence ID" value="NZ_CP030850.1"/>
</dbReference>
<dbReference type="EMBL" id="CP030850">
    <property type="protein sequence ID" value="AXE19356.1"/>
    <property type="molecule type" value="Genomic_DNA"/>
</dbReference>
<dbReference type="Gene3D" id="1.20.1530.20">
    <property type="match status" value="1"/>
</dbReference>
<dbReference type="AlphaFoldDB" id="A0A344TL35"/>
<evidence type="ECO:0000256" key="3">
    <source>
        <dbReference type="ARBA" id="ARBA00022989"/>
    </source>
</evidence>
<dbReference type="InterPro" id="IPR038770">
    <property type="entry name" value="Na+/solute_symporter_sf"/>
</dbReference>
<feature type="transmembrane region" description="Helical" evidence="5">
    <location>
        <begin position="162"/>
        <end position="180"/>
    </location>
</feature>
<keyword evidence="3 5" id="KW-1133">Transmembrane helix</keyword>
<sequence>MKSYLYTLSIIVAATLAMIFPEYFTQVGDFQLKTLIVPLLQIIMFGMGTTMSPKDFEAVVKSPKSVVIGLICQFTIMPIIGYTLATSFNFPPEIAAGVILIGCSPSGLASNVMAYIAKANVALSLTITSSATLLAPILTPLLMKLLGGAFIEVDFFKMMVEILKIIILPIGVGLIVNKVFRNQTEFLNKYMPLVSMAGIALIICIITAAGRESLLKVGGVLIICTLIHNISGYLLGYWSARVLKLPEQDCRTVAIEVGLQNGGLASGIALQMGKVATVGLAPALFGPIMNITGSLLASWWSKKPTIDSSQNK</sequence>
<keyword evidence="2 5" id="KW-0812">Transmembrane</keyword>
<protein>
    <submittedName>
        <fullName evidence="6">Bile acid:sodium symporter family protein</fullName>
    </submittedName>
</protein>
<gene>
    <name evidence="6" type="ORF">DR864_17185</name>
</gene>
<dbReference type="PANTHER" id="PTHR10361">
    <property type="entry name" value="SODIUM-BILE ACID COTRANSPORTER"/>
    <property type="match status" value="1"/>
</dbReference>
<feature type="transmembrane region" description="Helical" evidence="5">
    <location>
        <begin position="5"/>
        <end position="24"/>
    </location>
</feature>
<dbReference type="InterPro" id="IPR002657">
    <property type="entry name" value="BilAc:Na_symport/Acr3"/>
</dbReference>
<dbReference type="Pfam" id="PF01758">
    <property type="entry name" value="SBF"/>
    <property type="match status" value="1"/>
</dbReference>
<dbReference type="GO" id="GO:0016020">
    <property type="term" value="C:membrane"/>
    <property type="evidence" value="ECO:0007669"/>
    <property type="project" value="UniProtKB-SubCell"/>
</dbReference>
<reference evidence="6 7" key="1">
    <citation type="submission" date="2018-07" db="EMBL/GenBank/DDBJ databases">
        <title>Genome sequencing of Runella.</title>
        <authorList>
            <person name="Baek M.-G."/>
            <person name="Yi H."/>
        </authorList>
    </citation>
    <scope>NUCLEOTIDE SEQUENCE [LARGE SCALE GENOMIC DNA]</scope>
    <source>
        <strain evidence="6 7">HYN0085</strain>
    </source>
</reference>
<comment type="subcellular location">
    <subcellularLocation>
        <location evidence="1">Membrane</location>
        <topology evidence="1">Multi-pass membrane protein</topology>
    </subcellularLocation>
</comment>
<evidence type="ECO:0000313" key="6">
    <source>
        <dbReference type="EMBL" id="AXE19356.1"/>
    </source>
</evidence>